<sequence length="143" mass="15706">MLNCILFFADRSIGMIDHTGFSVTHLEDSKRFYTRVLASLGHIIRREFPEAAVGFGPAEADEGADPGGGFWITQGTPSTPRMHLAFSAKNKEQVDAFHRVALEAGGKDNGAPGYRPQYHSGYYAAFVLDPDGYNIEAVFHEPD</sequence>
<dbReference type="PANTHER" id="PTHR35006">
    <property type="entry name" value="GLYOXALASE FAMILY PROTEIN (AFU_ORTHOLOGUE AFUA_5G14830)"/>
    <property type="match status" value="1"/>
</dbReference>
<evidence type="ECO:0000259" key="1">
    <source>
        <dbReference type="PROSITE" id="PS51819"/>
    </source>
</evidence>
<reference evidence="3" key="1">
    <citation type="journal article" date="2010" name="PLoS Genet.">
        <title>Genome sequence of the plant growth promoting endophytic bacterium Enterobacter sp. 638.</title>
        <authorList>
            <person name="Taghavi S."/>
            <person name="van der Lelie D."/>
            <person name="Hoffman A."/>
            <person name="Zhang Y.B."/>
            <person name="Walla M.D."/>
            <person name="Vangronsveld J."/>
            <person name="Newman L."/>
            <person name="Monchy S."/>
        </authorList>
    </citation>
    <scope>NUCLEOTIDE SEQUENCE [LARGE SCALE GENOMIC DNA]</scope>
    <source>
        <strain evidence="3">638</strain>
    </source>
</reference>
<dbReference type="SUPFAM" id="SSF54593">
    <property type="entry name" value="Glyoxalase/Bleomycin resistance protein/Dihydroxybiphenyl dioxygenase"/>
    <property type="match status" value="1"/>
</dbReference>
<organism evidence="2 3">
    <name type="scientific">Enterobacter sp. (strain 638)</name>
    <dbReference type="NCBI Taxonomy" id="399742"/>
    <lineage>
        <taxon>Bacteria</taxon>
        <taxon>Pseudomonadati</taxon>
        <taxon>Pseudomonadota</taxon>
        <taxon>Gammaproteobacteria</taxon>
        <taxon>Enterobacterales</taxon>
        <taxon>Enterobacteriaceae</taxon>
        <taxon>Enterobacter</taxon>
    </lineage>
</organism>
<evidence type="ECO:0000313" key="2">
    <source>
        <dbReference type="EMBL" id="ABP61356.1"/>
    </source>
</evidence>
<dbReference type="AlphaFoldDB" id="A0A9J9GHJ8"/>
<name>A0A9J9GHJ8_ENT38</name>
<proteinExistence type="predicted"/>
<feature type="domain" description="VOC" evidence="1">
    <location>
        <begin position="15"/>
        <end position="140"/>
    </location>
</feature>
<dbReference type="Gene3D" id="3.10.180.10">
    <property type="entry name" value="2,3-Dihydroxybiphenyl 1,2-Dioxygenase, domain 1"/>
    <property type="match status" value="1"/>
</dbReference>
<evidence type="ECO:0000313" key="3">
    <source>
        <dbReference type="Proteomes" id="UP000000230"/>
    </source>
</evidence>
<dbReference type="PANTHER" id="PTHR35006:SF2">
    <property type="entry name" value="GLYOXALASE FAMILY PROTEIN (AFU_ORTHOLOGUE AFUA_5G14830)"/>
    <property type="match status" value="1"/>
</dbReference>
<protein>
    <submittedName>
        <fullName evidence="2">Glyoxalase/bleomycin resistance protein/dioxygenase</fullName>
    </submittedName>
</protein>
<gene>
    <name evidence="2" type="ordered locus">Ent638_2690</name>
</gene>
<dbReference type="InterPro" id="IPR004360">
    <property type="entry name" value="Glyas_Fos-R_dOase_dom"/>
</dbReference>
<dbReference type="KEGG" id="ent:Ent638_2690"/>
<dbReference type="InterPro" id="IPR029068">
    <property type="entry name" value="Glyas_Bleomycin-R_OHBP_Dase"/>
</dbReference>
<dbReference type="Proteomes" id="UP000000230">
    <property type="component" value="Chromosome"/>
</dbReference>
<dbReference type="PROSITE" id="PS51819">
    <property type="entry name" value="VOC"/>
    <property type="match status" value="1"/>
</dbReference>
<dbReference type="Pfam" id="PF00903">
    <property type="entry name" value="Glyoxalase"/>
    <property type="match status" value="1"/>
</dbReference>
<keyword evidence="3" id="KW-1185">Reference proteome</keyword>
<dbReference type="CDD" id="cd07262">
    <property type="entry name" value="VOC_like"/>
    <property type="match status" value="1"/>
</dbReference>
<accession>A0A9J9GHJ8</accession>
<dbReference type="InterPro" id="IPR037523">
    <property type="entry name" value="VOC_core"/>
</dbReference>
<dbReference type="EMBL" id="CP000653">
    <property type="protein sequence ID" value="ABP61356.1"/>
    <property type="molecule type" value="Genomic_DNA"/>
</dbReference>